<dbReference type="InterPro" id="IPR036837">
    <property type="entry name" value="Cation_efflux_CTD_sf"/>
</dbReference>
<dbReference type="Pfam" id="PF01545">
    <property type="entry name" value="Cation_efflux"/>
    <property type="match status" value="1"/>
</dbReference>
<dbReference type="EMBL" id="CP030759">
    <property type="protein sequence ID" value="AXA37562.1"/>
    <property type="molecule type" value="Genomic_DNA"/>
</dbReference>
<dbReference type="GO" id="GO:0005886">
    <property type="term" value="C:plasma membrane"/>
    <property type="evidence" value="ECO:0007669"/>
    <property type="project" value="TreeGrafter"/>
</dbReference>
<dbReference type="InterPro" id="IPR050681">
    <property type="entry name" value="CDF/SLC30A"/>
</dbReference>
<dbReference type="InterPro" id="IPR058533">
    <property type="entry name" value="Cation_efflux_TM"/>
</dbReference>
<feature type="transmembrane region" description="Helical" evidence="5">
    <location>
        <begin position="183"/>
        <end position="202"/>
    </location>
</feature>
<organism evidence="7 8">
    <name type="scientific">Sumerlaea chitinivorans</name>
    <dbReference type="NCBI Taxonomy" id="2250252"/>
    <lineage>
        <taxon>Bacteria</taxon>
        <taxon>Candidatus Sumerlaeota</taxon>
        <taxon>Candidatus Sumerlaeia</taxon>
        <taxon>Candidatus Sumerlaeales</taxon>
        <taxon>Candidatus Sumerlaeaceae</taxon>
        <taxon>Candidatus Sumerlaea</taxon>
    </lineage>
</organism>
<protein>
    <submittedName>
        <fullName evidence="7">Cobalt-zinc-cadmium resistance protein CzcD</fullName>
    </submittedName>
</protein>
<evidence type="ECO:0000256" key="3">
    <source>
        <dbReference type="ARBA" id="ARBA00022989"/>
    </source>
</evidence>
<evidence type="ECO:0000256" key="1">
    <source>
        <dbReference type="ARBA" id="ARBA00004141"/>
    </source>
</evidence>
<reference evidence="7 8" key="1">
    <citation type="submission" date="2018-05" db="EMBL/GenBank/DDBJ databases">
        <title>A metagenomic window into the 2 km-deep terrestrial subsurface aquifer revealed taxonomically and functionally diverse microbial community comprising novel uncultured bacterial lineages.</title>
        <authorList>
            <person name="Kadnikov V.V."/>
            <person name="Mardanov A.V."/>
            <person name="Beletsky A.V."/>
            <person name="Banks D."/>
            <person name="Pimenov N.V."/>
            <person name="Frank Y.A."/>
            <person name="Karnachuk O.V."/>
            <person name="Ravin N.V."/>
        </authorList>
    </citation>
    <scope>NUCLEOTIDE SEQUENCE [LARGE SCALE GENOMIC DNA]</scope>
    <source>
        <strain evidence="7">BY</strain>
    </source>
</reference>
<evidence type="ECO:0000259" key="6">
    <source>
        <dbReference type="Pfam" id="PF01545"/>
    </source>
</evidence>
<proteinExistence type="predicted"/>
<accession>A0A2Z4YAD5</accession>
<dbReference type="InterPro" id="IPR027469">
    <property type="entry name" value="Cation_efflux_TMD_sf"/>
</dbReference>
<dbReference type="PANTHER" id="PTHR11562">
    <property type="entry name" value="CATION EFFLUX PROTEIN/ ZINC TRANSPORTER"/>
    <property type="match status" value="1"/>
</dbReference>
<evidence type="ECO:0000256" key="5">
    <source>
        <dbReference type="SAM" id="Phobius"/>
    </source>
</evidence>
<name>A0A2Z4YAD5_SUMC1</name>
<keyword evidence="2 5" id="KW-0812">Transmembrane</keyword>
<dbReference type="GO" id="GO:0005385">
    <property type="term" value="F:zinc ion transmembrane transporter activity"/>
    <property type="evidence" value="ECO:0007669"/>
    <property type="project" value="TreeGrafter"/>
</dbReference>
<keyword evidence="4 5" id="KW-0472">Membrane</keyword>
<feature type="transmembrane region" description="Helical" evidence="5">
    <location>
        <begin position="155"/>
        <end position="177"/>
    </location>
</feature>
<dbReference type="SUPFAM" id="SSF160240">
    <property type="entry name" value="Cation efflux protein cytoplasmic domain-like"/>
    <property type="match status" value="1"/>
</dbReference>
<keyword evidence="3 5" id="KW-1133">Transmembrane helix</keyword>
<comment type="subcellular location">
    <subcellularLocation>
        <location evidence="1">Membrane</location>
        <topology evidence="1">Multi-pass membrane protein</topology>
    </subcellularLocation>
</comment>
<dbReference type="Proteomes" id="UP000262583">
    <property type="component" value="Chromosome"/>
</dbReference>
<feature type="domain" description="Cation efflux protein transmembrane" evidence="6">
    <location>
        <begin position="24"/>
        <end position="213"/>
    </location>
</feature>
<dbReference type="NCBIfam" id="TIGR01297">
    <property type="entry name" value="CDF"/>
    <property type="match status" value="1"/>
</dbReference>
<dbReference type="KEGG" id="schv:BRCON_2820"/>
<feature type="transmembrane region" description="Helical" evidence="5">
    <location>
        <begin position="84"/>
        <end position="107"/>
    </location>
</feature>
<evidence type="ECO:0000256" key="2">
    <source>
        <dbReference type="ARBA" id="ARBA00022692"/>
    </source>
</evidence>
<evidence type="ECO:0000256" key="4">
    <source>
        <dbReference type="ARBA" id="ARBA00023136"/>
    </source>
</evidence>
<gene>
    <name evidence="7" type="ORF">BRCON_2820</name>
</gene>
<dbReference type="AlphaFoldDB" id="A0A2Z4YAD5"/>
<dbReference type="Gene3D" id="1.20.1510.10">
    <property type="entry name" value="Cation efflux protein transmembrane domain"/>
    <property type="match status" value="1"/>
</dbReference>
<feature type="transmembrane region" description="Helical" evidence="5">
    <location>
        <begin position="52"/>
        <end position="72"/>
    </location>
</feature>
<dbReference type="SUPFAM" id="SSF161111">
    <property type="entry name" value="Cation efflux protein transmembrane domain-like"/>
    <property type="match status" value="1"/>
</dbReference>
<dbReference type="PANTHER" id="PTHR11562:SF17">
    <property type="entry name" value="RE54080P-RELATED"/>
    <property type="match status" value="1"/>
</dbReference>
<evidence type="ECO:0000313" key="8">
    <source>
        <dbReference type="Proteomes" id="UP000262583"/>
    </source>
</evidence>
<sequence length="301" mass="33072">MNDHCEIRLKSEAERQRFDTRLGISVLLNAFIVIAEVIGGLVSGSLSLLSDALHNLTDVAALLIALVARLLARRRPSLRHTFGFHRLEVIAALFNGATLLVVATLVIREAVVRLIHPTPVEQMTMLVVATVGLVGNLVAVVLLHGHDREDLNVRAAFLHLLQDTVSSVLVVLAALLVKVPGGVYLDPIASIVVILFVVRGTYQLTRRALHILMQGTPPDVAIEELRAELIAQFGLRDVRHIHVWELGSGYHVLTAHVVFNGDNLCAQVAQLPAIREYLRKEWHIEHATLEPEIESPGSVQT</sequence>
<evidence type="ECO:0000313" key="7">
    <source>
        <dbReference type="EMBL" id="AXA37562.1"/>
    </source>
</evidence>
<feature type="transmembrane region" description="Helical" evidence="5">
    <location>
        <begin position="123"/>
        <end position="143"/>
    </location>
</feature>
<feature type="transmembrane region" description="Helical" evidence="5">
    <location>
        <begin position="21"/>
        <end position="46"/>
    </location>
</feature>
<dbReference type="InterPro" id="IPR002524">
    <property type="entry name" value="Cation_efflux"/>
</dbReference>